<dbReference type="EMBL" id="JASCZI010000718">
    <property type="protein sequence ID" value="MED6113117.1"/>
    <property type="molecule type" value="Genomic_DNA"/>
</dbReference>
<organism evidence="1 2">
    <name type="scientific">Stylosanthes scabra</name>
    <dbReference type="NCBI Taxonomy" id="79078"/>
    <lineage>
        <taxon>Eukaryota</taxon>
        <taxon>Viridiplantae</taxon>
        <taxon>Streptophyta</taxon>
        <taxon>Embryophyta</taxon>
        <taxon>Tracheophyta</taxon>
        <taxon>Spermatophyta</taxon>
        <taxon>Magnoliopsida</taxon>
        <taxon>eudicotyledons</taxon>
        <taxon>Gunneridae</taxon>
        <taxon>Pentapetalae</taxon>
        <taxon>rosids</taxon>
        <taxon>fabids</taxon>
        <taxon>Fabales</taxon>
        <taxon>Fabaceae</taxon>
        <taxon>Papilionoideae</taxon>
        <taxon>50 kb inversion clade</taxon>
        <taxon>dalbergioids sensu lato</taxon>
        <taxon>Dalbergieae</taxon>
        <taxon>Pterocarpus clade</taxon>
        <taxon>Stylosanthes</taxon>
    </lineage>
</organism>
<dbReference type="Proteomes" id="UP001341840">
    <property type="component" value="Unassembled WGS sequence"/>
</dbReference>
<comment type="caution">
    <text evidence="1">The sequence shown here is derived from an EMBL/GenBank/DDBJ whole genome shotgun (WGS) entry which is preliminary data.</text>
</comment>
<reference evidence="1 2" key="1">
    <citation type="journal article" date="2023" name="Plants (Basel)">
        <title>Bridging the Gap: Combining Genomics and Transcriptomics Approaches to Understand Stylosanthes scabra, an Orphan Legume from the Brazilian Caatinga.</title>
        <authorList>
            <person name="Ferreira-Neto J.R.C."/>
            <person name="da Silva M.D."/>
            <person name="Binneck E."/>
            <person name="de Melo N.F."/>
            <person name="da Silva R.H."/>
            <person name="de Melo A.L.T.M."/>
            <person name="Pandolfi V."/>
            <person name="Bustamante F.O."/>
            <person name="Brasileiro-Vidal A.C."/>
            <person name="Benko-Iseppon A.M."/>
        </authorList>
    </citation>
    <scope>NUCLEOTIDE SEQUENCE [LARGE SCALE GENOMIC DNA]</scope>
    <source>
        <tissue evidence="1">Leaves</tissue>
    </source>
</reference>
<evidence type="ECO:0000313" key="2">
    <source>
        <dbReference type="Proteomes" id="UP001341840"/>
    </source>
</evidence>
<gene>
    <name evidence="1" type="ORF">PIB30_067915</name>
</gene>
<accession>A0ABU6QM95</accession>
<sequence length="186" mass="21735">MKRREKSKKKIKGIWRAPACTKTLKRRALAQKGRQWNEKFKEEKFRKKRRTLAIPEQQSCRKTKINASAMQLKEELRIMKTKWGCGNGVKNIRICVYTAALIDEMKDKSRKAGIGWEPRVFLTRYTDVSGLDRLELDWKWPRKAKGARTKRCEKELLSSDWSKFGLFGKRNSIPTTLMLNTSPGSK</sequence>
<proteinExistence type="predicted"/>
<keyword evidence="2" id="KW-1185">Reference proteome</keyword>
<evidence type="ECO:0000313" key="1">
    <source>
        <dbReference type="EMBL" id="MED6113117.1"/>
    </source>
</evidence>
<protein>
    <submittedName>
        <fullName evidence="1">Uncharacterized protein</fullName>
    </submittedName>
</protein>
<name>A0ABU6QM95_9FABA</name>